<evidence type="ECO:0000313" key="5">
    <source>
        <dbReference type="EMBL" id="KAK7083955.1"/>
    </source>
</evidence>
<feature type="domain" description="Acyl-CoA thioester hydrolase/bile acid-CoA amino acid N-acetyltransferase" evidence="3">
    <location>
        <begin position="51"/>
        <end position="185"/>
    </location>
</feature>
<dbReference type="InterPro" id="IPR006862">
    <property type="entry name" value="Thio_Ohase/aa_AcTrfase"/>
</dbReference>
<sequence length="477" mass="52694">MLGMGPLHYQRHRKTLDNSISCIMAPQLTGSLSTSVKNVDLSVSPVSCLHDEPIHIQVTGLSPNQDVTLFASMKDVRGVHFISYAYYRANSNGLVDLDEMESHGGHYEGVFPMGLIGSLLPAPNEYKYTRFFKRDVDQPNVVTISVHNGFLNAETLCSPENTEALTSVVHKRHYMSPGVQRIPVRYKKVRGMLFLPPGDGPFPGVVDMFGTAGGLLEYRSAQLASRGFASLALAFFAYEDLPKGLEEFNISYFEEAVEFLLKHEKVVNSGVGVVGTSKGGELALSMAAFIPSVLACVCVNGFCAHFGANVRTGDQVWPSVPNFPISEIRLSDEGVVHLKHNLVSRKLLEEYIIPMERSNAAYLFLVGIDDINVNSEVQAQVACHYLAKHNYRNSFEVVSYPGAGHLLEPPYSPHCFASFQHAYFMLPVAWGGSAKHHTAAQIKAWEKSRHFLWHQLMENSEACSGSSPKQRSLRSSL</sequence>
<evidence type="ECO:0000256" key="2">
    <source>
        <dbReference type="PIRSR" id="PIRSR016521-1"/>
    </source>
</evidence>
<dbReference type="PANTHER" id="PTHR10824">
    <property type="entry name" value="ACYL-COENZYME A THIOESTERASE-RELATED"/>
    <property type="match status" value="1"/>
</dbReference>
<feature type="active site" description="Charge relay system" evidence="2">
    <location>
        <position position="370"/>
    </location>
</feature>
<organism evidence="5 6">
    <name type="scientific">Halocaridina rubra</name>
    <name type="common">Hawaiian red shrimp</name>
    <dbReference type="NCBI Taxonomy" id="373956"/>
    <lineage>
        <taxon>Eukaryota</taxon>
        <taxon>Metazoa</taxon>
        <taxon>Ecdysozoa</taxon>
        <taxon>Arthropoda</taxon>
        <taxon>Crustacea</taxon>
        <taxon>Multicrustacea</taxon>
        <taxon>Malacostraca</taxon>
        <taxon>Eumalacostraca</taxon>
        <taxon>Eucarida</taxon>
        <taxon>Decapoda</taxon>
        <taxon>Pleocyemata</taxon>
        <taxon>Caridea</taxon>
        <taxon>Atyoidea</taxon>
        <taxon>Atyidae</taxon>
        <taxon>Halocaridina</taxon>
    </lineage>
</organism>
<protein>
    <submittedName>
        <fullName evidence="5">Uncharacterized protein</fullName>
    </submittedName>
</protein>
<dbReference type="GO" id="GO:0047617">
    <property type="term" value="F:fatty acyl-CoA hydrolase activity"/>
    <property type="evidence" value="ECO:0007669"/>
    <property type="project" value="TreeGrafter"/>
</dbReference>
<evidence type="ECO:0000259" key="4">
    <source>
        <dbReference type="Pfam" id="PF08840"/>
    </source>
</evidence>
<dbReference type="Gene3D" id="3.40.50.1820">
    <property type="entry name" value="alpha/beta hydrolase"/>
    <property type="match status" value="1"/>
</dbReference>
<dbReference type="InterPro" id="IPR042490">
    <property type="entry name" value="Thio_Ohase/BAAT_N"/>
</dbReference>
<dbReference type="Gene3D" id="2.60.40.2240">
    <property type="entry name" value="Acyl-CoA thioester hydrolase/BAAT N-terminal domain"/>
    <property type="match status" value="1"/>
</dbReference>
<dbReference type="EMBL" id="JAXCGZ010002397">
    <property type="protein sequence ID" value="KAK7083955.1"/>
    <property type="molecule type" value="Genomic_DNA"/>
</dbReference>
<dbReference type="AlphaFoldDB" id="A0AAN8XGG5"/>
<dbReference type="GO" id="GO:0006631">
    <property type="term" value="P:fatty acid metabolic process"/>
    <property type="evidence" value="ECO:0007669"/>
    <property type="project" value="TreeGrafter"/>
</dbReference>
<accession>A0AAN8XGG5</accession>
<dbReference type="FunFam" id="3.40.50.1820:FF:000024">
    <property type="entry name" value="acyl-coenzyme A thioesterase 4"/>
    <property type="match status" value="1"/>
</dbReference>
<comment type="similarity">
    <text evidence="1">Belongs to the C/M/P thioester hydrolase family.</text>
</comment>
<dbReference type="SUPFAM" id="SSF53474">
    <property type="entry name" value="alpha/beta-Hydrolases"/>
    <property type="match status" value="1"/>
</dbReference>
<dbReference type="Proteomes" id="UP001381693">
    <property type="component" value="Unassembled WGS sequence"/>
</dbReference>
<feature type="domain" description="BAAT/Acyl-CoA thioester hydrolase C-terminal" evidence="4">
    <location>
        <begin position="249"/>
        <end position="456"/>
    </location>
</feature>
<reference evidence="5 6" key="1">
    <citation type="submission" date="2023-11" db="EMBL/GenBank/DDBJ databases">
        <title>Halocaridina rubra genome assembly.</title>
        <authorList>
            <person name="Smith C."/>
        </authorList>
    </citation>
    <scope>NUCLEOTIDE SEQUENCE [LARGE SCALE GENOMIC DNA]</scope>
    <source>
        <strain evidence="5">EP-1</strain>
        <tissue evidence="5">Whole</tissue>
    </source>
</reference>
<comment type="caution">
    <text evidence="5">The sequence shown here is derived from an EMBL/GenBank/DDBJ whole genome shotgun (WGS) entry which is preliminary data.</text>
</comment>
<evidence type="ECO:0000259" key="3">
    <source>
        <dbReference type="Pfam" id="PF04775"/>
    </source>
</evidence>
<feature type="active site" description="Charge relay system" evidence="2">
    <location>
        <position position="277"/>
    </location>
</feature>
<dbReference type="InterPro" id="IPR016662">
    <property type="entry name" value="Acyl-CoA_thioEstase_long-chain"/>
</dbReference>
<evidence type="ECO:0000313" key="6">
    <source>
        <dbReference type="Proteomes" id="UP001381693"/>
    </source>
</evidence>
<proteinExistence type="inferred from homology"/>
<dbReference type="Pfam" id="PF04775">
    <property type="entry name" value="Bile_Hydr_Trans"/>
    <property type="match status" value="1"/>
</dbReference>
<dbReference type="Pfam" id="PF08840">
    <property type="entry name" value="BAAT_C"/>
    <property type="match status" value="1"/>
</dbReference>
<dbReference type="PANTHER" id="PTHR10824:SF4">
    <property type="entry name" value="ACYL-COENZYME A THIOESTERASE 1-LIKE"/>
    <property type="match status" value="1"/>
</dbReference>
<dbReference type="InterPro" id="IPR014940">
    <property type="entry name" value="BAAT_C"/>
</dbReference>
<dbReference type="InterPro" id="IPR029058">
    <property type="entry name" value="AB_hydrolase_fold"/>
</dbReference>
<feature type="active site" description="Charge relay system" evidence="2">
    <location>
        <position position="405"/>
    </location>
</feature>
<evidence type="ECO:0000256" key="1">
    <source>
        <dbReference type="ARBA" id="ARBA00006538"/>
    </source>
</evidence>
<name>A0AAN8XGG5_HALRR</name>
<gene>
    <name evidence="5" type="ORF">SK128_024435</name>
</gene>
<dbReference type="GO" id="GO:0006637">
    <property type="term" value="P:acyl-CoA metabolic process"/>
    <property type="evidence" value="ECO:0007669"/>
    <property type="project" value="InterPro"/>
</dbReference>
<keyword evidence="6" id="KW-1185">Reference proteome</keyword>
<dbReference type="PIRSF" id="PIRSF016521">
    <property type="entry name" value="Acyl-CoA_hydro"/>
    <property type="match status" value="1"/>
</dbReference>